<dbReference type="SUPFAM" id="SSF51735">
    <property type="entry name" value="NAD(P)-binding Rossmann-fold domains"/>
    <property type="match status" value="1"/>
</dbReference>
<dbReference type="EMBL" id="SJKB01000027">
    <property type="protein sequence ID" value="TCC49253.1"/>
    <property type="molecule type" value="Genomic_DNA"/>
</dbReference>
<evidence type="ECO:0000259" key="1">
    <source>
        <dbReference type="Pfam" id="PF01370"/>
    </source>
</evidence>
<reference evidence="2 3" key="1">
    <citation type="submission" date="2019-02" db="EMBL/GenBank/DDBJ databases">
        <title>Kribbella capetownensis sp. nov. and Kribbella speibonae sp. nov., isolated from soil.</title>
        <authorList>
            <person name="Curtis S.M."/>
            <person name="Norton I."/>
            <person name="Everest G.J."/>
            <person name="Meyers P.R."/>
        </authorList>
    </citation>
    <scope>NUCLEOTIDE SEQUENCE [LARGE SCALE GENOMIC DNA]</scope>
    <source>
        <strain evidence="2 3">NRRL B-24813</strain>
    </source>
</reference>
<dbReference type="Proteomes" id="UP000291144">
    <property type="component" value="Unassembled WGS sequence"/>
</dbReference>
<name>A0A4R0JPP8_9ACTN</name>
<accession>A0A4R0JPP8</accession>
<comment type="caution">
    <text evidence="2">The sequence shown here is derived from an EMBL/GenBank/DDBJ whole genome shotgun (WGS) entry which is preliminary data.</text>
</comment>
<keyword evidence="3" id="KW-1185">Reference proteome</keyword>
<protein>
    <submittedName>
        <fullName evidence="2">NAD-dependent epimerase/dehydratase family protein</fullName>
    </submittedName>
</protein>
<dbReference type="OrthoDB" id="9787292at2"/>
<dbReference type="PANTHER" id="PTHR48079">
    <property type="entry name" value="PROTEIN YEEZ"/>
    <property type="match status" value="1"/>
</dbReference>
<organism evidence="2 3">
    <name type="scientific">Kribbella pittospori</name>
    <dbReference type="NCBI Taxonomy" id="722689"/>
    <lineage>
        <taxon>Bacteria</taxon>
        <taxon>Bacillati</taxon>
        <taxon>Actinomycetota</taxon>
        <taxon>Actinomycetes</taxon>
        <taxon>Propionibacteriales</taxon>
        <taxon>Kribbellaceae</taxon>
        <taxon>Kribbella</taxon>
    </lineage>
</organism>
<dbReference type="GO" id="GO:0004029">
    <property type="term" value="F:aldehyde dehydrogenase (NAD+) activity"/>
    <property type="evidence" value="ECO:0007669"/>
    <property type="project" value="TreeGrafter"/>
</dbReference>
<evidence type="ECO:0000313" key="2">
    <source>
        <dbReference type="EMBL" id="TCC49253.1"/>
    </source>
</evidence>
<dbReference type="InterPro" id="IPR001509">
    <property type="entry name" value="Epimerase_deHydtase"/>
</dbReference>
<feature type="domain" description="NAD-dependent epimerase/dehydratase" evidence="1">
    <location>
        <begin position="4"/>
        <end position="196"/>
    </location>
</feature>
<proteinExistence type="predicted"/>
<dbReference type="Pfam" id="PF01370">
    <property type="entry name" value="Epimerase"/>
    <property type="match status" value="1"/>
</dbReference>
<dbReference type="Gene3D" id="3.40.50.720">
    <property type="entry name" value="NAD(P)-binding Rossmann-like Domain"/>
    <property type="match status" value="1"/>
</dbReference>
<gene>
    <name evidence="2" type="ORF">E0H73_42600</name>
</gene>
<dbReference type="InterPro" id="IPR036291">
    <property type="entry name" value="NAD(P)-bd_dom_sf"/>
</dbReference>
<dbReference type="GO" id="GO:0005737">
    <property type="term" value="C:cytoplasm"/>
    <property type="evidence" value="ECO:0007669"/>
    <property type="project" value="TreeGrafter"/>
</dbReference>
<sequence length="282" mass="29383">MKAAVIGASGYIGTAVAERLTGARHEVVAVSRRGNVANYTTVPGDLTRPETLRSALAATGPDVVVHAGNPTGDVEVDLASTAALLDQGAPVIYISGIWWLGAVGESPFTEDPPDGDTPRAQLERAVLAAADRVRTVVVRPGVVYGRGGGIPAEMVGWAGKYGVGRYVGDPGTRWPTVQVDDLADLVLLAIEHARSGAVLHGVGEEAVEVSAIAAAADVAAGGIGRAEAWPVASAAQELGEQYARWLALDQAFSSTRTRAELDWRPSRPTIVEDLTTGSYNKR</sequence>
<dbReference type="InterPro" id="IPR051783">
    <property type="entry name" value="NAD(P)-dependent_oxidoreduct"/>
</dbReference>
<dbReference type="AlphaFoldDB" id="A0A4R0JPP8"/>
<evidence type="ECO:0000313" key="3">
    <source>
        <dbReference type="Proteomes" id="UP000291144"/>
    </source>
</evidence>
<dbReference type="PANTHER" id="PTHR48079:SF6">
    <property type="entry name" value="NAD(P)-BINDING DOMAIN-CONTAINING PROTEIN-RELATED"/>
    <property type="match status" value="1"/>
</dbReference>